<evidence type="ECO:0000259" key="1">
    <source>
        <dbReference type="SMART" id="SM00849"/>
    </source>
</evidence>
<evidence type="ECO:0000313" key="2">
    <source>
        <dbReference type="EMBL" id="TKR26306.1"/>
    </source>
</evidence>
<dbReference type="SMART" id="SM00849">
    <property type="entry name" value="Lactamase_B"/>
    <property type="match status" value="1"/>
</dbReference>
<dbReference type="AlphaFoldDB" id="A0A4U5JDF0"/>
<reference evidence="2 3" key="1">
    <citation type="submission" date="2019-04" db="EMBL/GenBank/DDBJ databases">
        <title>Natronomonas sp. F20-122 a newhaloarchaeon isolated from a saline saltern of Isla Bacuta, Huelva, Spain.</title>
        <authorList>
            <person name="Duran-Viseras A."/>
            <person name="Sanchez-Porro C."/>
            <person name="Ventosa A."/>
        </authorList>
    </citation>
    <scope>NUCLEOTIDE SEQUENCE [LARGE SCALE GENOMIC DNA]</scope>
    <source>
        <strain evidence="2 3">F20-122</strain>
    </source>
</reference>
<evidence type="ECO:0000313" key="3">
    <source>
        <dbReference type="Proteomes" id="UP000308037"/>
    </source>
</evidence>
<organism evidence="2 3">
    <name type="scientific">Natronomonas salsuginis</name>
    <dbReference type="NCBI Taxonomy" id="2217661"/>
    <lineage>
        <taxon>Archaea</taxon>
        <taxon>Methanobacteriati</taxon>
        <taxon>Methanobacteriota</taxon>
        <taxon>Stenosarchaea group</taxon>
        <taxon>Halobacteria</taxon>
        <taxon>Halobacteriales</taxon>
        <taxon>Natronomonadaceae</taxon>
        <taxon>Natronomonas</taxon>
    </lineage>
</organism>
<dbReference type="PANTHER" id="PTHR23131">
    <property type="entry name" value="ENDORIBONUCLEASE LACTB2"/>
    <property type="match status" value="1"/>
</dbReference>
<accession>A0A4U5JDF0</accession>
<dbReference type="EMBL" id="QKNX01000002">
    <property type="protein sequence ID" value="TKR26306.1"/>
    <property type="molecule type" value="Genomic_DNA"/>
</dbReference>
<gene>
    <name evidence="2" type="ORF">DM868_07390</name>
</gene>
<dbReference type="Proteomes" id="UP000308037">
    <property type="component" value="Unassembled WGS sequence"/>
</dbReference>
<feature type="domain" description="Metallo-beta-lactamase" evidence="1">
    <location>
        <begin position="19"/>
        <end position="185"/>
    </location>
</feature>
<sequence>MKMSTEVAPDVHQQRLAHSKVVYLTEANLLVDTGPESEWDGLTEFVAERGDVDRLFVSHNHGDHVGNVERVIETYDPEVLVPENEPLDDVDFGGATVTEVADGDEIADGVTVVEVPGHTQGICGLHLPEKALLLCTDILDGSDRRGLPAGFLLPPPAMYTWDSGQAETNLETLLSLSFDTAVVTHGSNVDEEPRGKLEAYLDFPNHYRKDLLAELS</sequence>
<keyword evidence="2" id="KW-0378">Hydrolase</keyword>
<proteinExistence type="predicted"/>
<name>A0A4U5JDF0_9EURY</name>
<dbReference type="InterPro" id="IPR001279">
    <property type="entry name" value="Metallo-B-lactamas"/>
</dbReference>
<dbReference type="Gene3D" id="3.60.15.10">
    <property type="entry name" value="Ribonuclease Z/Hydroxyacylglutathione hydrolase-like"/>
    <property type="match status" value="1"/>
</dbReference>
<dbReference type="InterPro" id="IPR036866">
    <property type="entry name" value="RibonucZ/Hydroxyglut_hydro"/>
</dbReference>
<protein>
    <submittedName>
        <fullName evidence="2">MBL fold metallo-hydrolase</fullName>
    </submittedName>
</protein>
<keyword evidence="3" id="KW-1185">Reference proteome</keyword>
<dbReference type="GO" id="GO:0016787">
    <property type="term" value="F:hydrolase activity"/>
    <property type="evidence" value="ECO:0007669"/>
    <property type="project" value="UniProtKB-KW"/>
</dbReference>
<dbReference type="SUPFAM" id="SSF56281">
    <property type="entry name" value="Metallo-hydrolase/oxidoreductase"/>
    <property type="match status" value="1"/>
</dbReference>
<dbReference type="Pfam" id="PF00753">
    <property type="entry name" value="Lactamase_B"/>
    <property type="match status" value="1"/>
</dbReference>
<dbReference type="InterPro" id="IPR050662">
    <property type="entry name" value="Sec-metab_biosynth-thioest"/>
</dbReference>
<dbReference type="PANTHER" id="PTHR23131:SF0">
    <property type="entry name" value="ENDORIBONUCLEASE LACTB2"/>
    <property type="match status" value="1"/>
</dbReference>
<comment type="caution">
    <text evidence="2">The sequence shown here is derived from an EMBL/GenBank/DDBJ whole genome shotgun (WGS) entry which is preliminary data.</text>
</comment>